<protein>
    <recommendedName>
        <fullName evidence="8">Signal recognition particle receptor FtsY</fullName>
        <shortName evidence="8">SRP receptor</shortName>
        <ecNumber evidence="8">3.6.5.4</ecNumber>
    </recommendedName>
</protein>
<evidence type="ECO:0000256" key="7">
    <source>
        <dbReference type="ARBA" id="ARBA00023170"/>
    </source>
</evidence>
<comment type="subunit">
    <text evidence="8">Part of the signal recognition particle protein translocation system, which is composed of SRP and FtsY.</text>
</comment>
<feature type="compositionally biased region" description="Basic and acidic residues" evidence="9">
    <location>
        <begin position="18"/>
        <end position="33"/>
    </location>
</feature>
<dbReference type="SMART" id="SM00963">
    <property type="entry name" value="SRP54_N"/>
    <property type="match status" value="1"/>
</dbReference>
<evidence type="ECO:0000256" key="1">
    <source>
        <dbReference type="ARBA" id="ARBA00022475"/>
    </source>
</evidence>
<dbReference type="AlphaFoldDB" id="A0A650CH40"/>
<name>A0A650CH40_SULOH</name>
<reference evidence="11 12" key="1">
    <citation type="submission" date="2019-10" db="EMBL/GenBank/DDBJ databases">
        <title>Genome Sequences from Six Type Strain Members of the Archaeal Family Sulfolobaceae: Acidianus ambivalens, Acidianus infernus, Metallosphaera prunae, Stygiolobus azoricus, Sulfolobus metallicus, and Sulfurisphaera ohwakuensis.</title>
        <authorList>
            <person name="Counts J.A."/>
            <person name="Kelly R.M."/>
        </authorList>
    </citation>
    <scope>NUCLEOTIDE SEQUENCE [LARGE SCALE GENOMIC DNA]</scope>
    <source>
        <strain evidence="11 12">TA-1</strain>
    </source>
</reference>
<keyword evidence="5 8" id="KW-0342">GTP-binding</keyword>
<dbReference type="InterPro" id="IPR013822">
    <property type="entry name" value="Signal_recog_particl_SRP54_hlx"/>
</dbReference>
<sequence>MICFDKLKKAFNNLLDKIKGESKPEEEKKEETKQTAPTLQIEEAKSPRLEETQTQQKQEITNPPEGVQIAEKEEKKNIITTEEKKSRFSFFDFIKYKTIKEEDIQDILEELRYQLLESDVSYEVTEKILDDLKNAIIGKKVTRSEDLEELVTNSLKKSIEEILTKNQRIDLIEEIRKRNKKPYVIVFFGVNGVGKTTTIAKVAYLLKKNKISCIISASDTFRAAAQEQLAYHASKLEIPIVKGKYGADPASVAFDAINSAKSRNIDVVLIDTAGRMHVDEDLVSELKRIVKIAKPDLRILVLDSLAGNDALEQAKYFENNVGYDAVILTKVDADAKGGVILSLAYELNKPVIYLGVGQDYDSLIPFDAEWFIKRLFSS</sequence>
<comment type="subcellular location">
    <subcellularLocation>
        <location evidence="8">Cell membrane</location>
        <topology evidence="8">Peripheral membrane protein</topology>
        <orientation evidence="8">Cytoplasmic side</orientation>
    </subcellularLocation>
    <subcellularLocation>
        <location evidence="8">Cytoplasm</location>
    </subcellularLocation>
</comment>
<dbReference type="InterPro" id="IPR003593">
    <property type="entry name" value="AAA+_ATPase"/>
</dbReference>
<accession>A0A650CH40</accession>
<dbReference type="GO" id="GO:0005737">
    <property type="term" value="C:cytoplasm"/>
    <property type="evidence" value="ECO:0007669"/>
    <property type="project" value="UniProtKB-SubCell"/>
</dbReference>
<dbReference type="FunFam" id="3.40.50.300:FF:000053">
    <property type="entry name" value="Signal recognition particle receptor FtsY"/>
    <property type="match status" value="1"/>
</dbReference>
<feature type="region of interest" description="Disordered" evidence="9">
    <location>
        <begin position="18"/>
        <end position="74"/>
    </location>
</feature>
<dbReference type="Pfam" id="PF00448">
    <property type="entry name" value="SRP54"/>
    <property type="match status" value="1"/>
</dbReference>
<dbReference type="InterPro" id="IPR027417">
    <property type="entry name" value="P-loop_NTPase"/>
</dbReference>
<dbReference type="EC" id="3.6.5.4" evidence="8"/>
<evidence type="ECO:0000256" key="9">
    <source>
        <dbReference type="SAM" id="MobiDB-lite"/>
    </source>
</evidence>
<dbReference type="InterPro" id="IPR042101">
    <property type="entry name" value="SRP54_N_sf"/>
</dbReference>
<feature type="compositionally biased region" description="Basic and acidic residues" evidence="9">
    <location>
        <begin position="42"/>
        <end position="51"/>
    </location>
</feature>
<evidence type="ECO:0000256" key="6">
    <source>
        <dbReference type="ARBA" id="ARBA00023136"/>
    </source>
</evidence>
<evidence type="ECO:0000256" key="8">
    <source>
        <dbReference type="HAMAP-Rule" id="MF_00920"/>
    </source>
</evidence>
<dbReference type="GO" id="GO:0006614">
    <property type="term" value="P:SRP-dependent cotranslational protein targeting to membrane"/>
    <property type="evidence" value="ECO:0007669"/>
    <property type="project" value="InterPro"/>
</dbReference>
<dbReference type="SUPFAM" id="SSF52540">
    <property type="entry name" value="P-loop containing nucleoside triphosphate hydrolases"/>
    <property type="match status" value="1"/>
</dbReference>
<dbReference type="EMBL" id="CP045484">
    <property type="protein sequence ID" value="QGR17079.1"/>
    <property type="molecule type" value="Genomic_DNA"/>
</dbReference>
<dbReference type="GO" id="GO:0005525">
    <property type="term" value="F:GTP binding"/>
    <property type="evidence" value="ECO:0007669"/>
    <property type="project" value="UniProtKB-UniRule"/>
</dbReference>
<organism evidence="11 12">
    <name type="scientific">Sulfurisphaera ohwakuensis</name>
    <dbReference type="NCBI Taxonomy" id="69656"/>
    <lineage>
        <taxon>Archaea</taxon>
        <taxon>Thermoproteota</taxon>
        <taxon>Thermoprotei</taxon>
        <taxon>Sulfolobales</taxon>
        <taxon>Sulfolobaceae</taxon>
        <taxon>Sulfurisphaera</taxon>
    </lineage>
</organism>
<feature type="domain" description="SRP54-type proteins GTP-binding" evidence="10">
    <location>
        <begin position="350"/>
        <end position="363"/>
    </location>
</feature>
<dbReference type="CDD" id="cd17874">
    <property type="entry name" value="FtsY"/>
    <property type="match status" value="1"/>
</dbReference>
<evidence type="ECO:0000313" key="11">
    <source>
        <dbReference type="EMBL" id="QGR17079.1"/>
    </source>
</evidence>
<feature type="binding site" evidence="8">
    <location>
        <begin position="329"/>
        <end position="332"/>
    </location>
    <ligand>
        <name>GTP</name>
        <dbReference type="ChEBI" id="CHEBI:37565"/>
    </ligand>
</feature>
<dbReference type="SMART" id="SM00962">
    <property type="entry name" value="SRP54"/>
    <property type="match status" value="1"/>
</dbReference>
<evidence type="ECO:0000313" key="12">
    <source>
        <dbReference type="Proteomes" id="UP000427373"/>
    </source>
</evidence>
<dbReference type="KEGG" id="soh:D1869_07715"/>
<evidence type="ECO:0000256" key="4">
    <source>
        <dbReference type="ARBA" id="ARBA00022801"/>
    </source>
</evidence>
<dbReference type="InterPro" id="IPR036225">
    <property type="entry name" value="SRP/SRP_N"/>
</dbReference>
<evidence type="ECO:0000256" key="2">
    <source>
        <dbReference type="ARBA" id="ARBA00022490"/>
    </source>
</evidence>
<dbReference type="Proteomes" id="UP000427373">
    <property type="component" value="Chromosome"/>
</dbReference>
<evidence type="ECO:0000256" key="5">
    <source>
        <dbReference type="ARBA" id="ARBA00023134"/>
    </source>
</evidence>
<evidence type="ECO:0000259" key="10">
    <source>
        <dbReference type="PROSITE" id="PS00300"/>
    </source>
</evidence>
<comment type="catalytic activity">
    <reaction evidence="8">
        <text>GTP + H2O = GDP + phosphate + H(+)</text>
        <dbReference type="Rhea" id="RHEA:19669"/>
        <dbReference type="ChEBI" id="CHEBI:15377"/>
        <dbReference type="ChEBI" id="CHEBI:15378"/>
        <dbReference type="ChEBI" id="CHEBI:37565"/>
        <dbReference type="ChEBI" id="CHEBI:43474"/>
        <dbReference type="ChEBI" id="CHEBI:58189"/>
        <dbReference type="EC" id="3.6.5.4"/>
    </reaction>
</comment>
<keyword evidence="12" id="KW-1185">Reference proteome</keyword>
<dbReference type="InterPro" id="IPR000897">
    <property type="entry name" value="SRP54_GTPase_dom"/>
</dbReference>
<keyword evidence="6 8" id="KW-0472">Membrane</keyword>
<keyword evidence="2 8" id="KW-0963">Cytoplasm</keyword>
<dbReference type="PANTHER" id="PTHR43134:SF1">
    <property type="entry name" value="SIGNAL RECOGNITION PARTICLE RECEPTOR SUBUNIT ALPHA"/>
    <property type="match status" value="1"/>
</dbReference>
<evidence type="ECO:0000256" key="3">
    <source>
        <dbReference type="ARBA" id="ARBA00022741"/>
    </source>
</evidence>
<dbReference type="SUPFAM" id="SSF47364">
    <property type="entry name" value="Domain of the SRP/SRP receptor G-proteins"/>
    <property type="match status" value="1"/>
</dbReference>
<comment type="function">
    <text evidence="8">Involved in targeting and insertion of nascent membrane proteins into the cytoplasmic membrane. Acts as a receptor for the complex formed by the signal recognition particle (SRP) and the ribosome-nascent chain (RNC).</text>
</comment>
<keyword evidence="1 8" id="KW-1003">Cell membrane</keyword>
<dbReference type="GO" id="GO:0003924">
    <property type="term" value="F:GTPase activity"/>
    <property type="evidence" value="ECO:0007669"/>
    <property type="project" value="UniProtKB-UniRule"/>
</dbReference>
<dbReference type="OrthoDB" id="372188at2157"/>
<dbReference type="GO" id="GO:0005047">
    <property type="term" value="F:signal recognition particle binding"/>
    <property type="evidence" value="ECO:0007669"/>
    <property type="project" value="TreeGrafter"/>
</dbReference>
<comment type="similarity">
    <text evidence="8">Belongs to the GTP-binding SRP family. FtsY subfamily.</text>
</comment>
<feature type="binding site" evidence="8">
    <location>
        <begin position="189"/>
        <end position="196"/>
    </location>
    <ligand>
        <name>GTP</name>
        <dbReference type="ChEBI" id="CHEBI:37565"/>
    </ligand>
</feature>
<dbReference type="PANTHER" id="PTHR43134">
    <property type="entry name" value="SIGNAL RECOGNITION PARTICLE RECEPTOR SUBUNIT ALPHA"/>
    <property type="match status" value="1"/>
</dbReference>
<dbReference type="InterPro" id="IPR004390">
    <property type="entry name" value="SR_rcpt_FtsY"/>
</dbReference>
<dbReference type="HAMAP" id="MF_00920">
    <property type="entry name" value="FtsY"/>
    <property type="match status" value="1"/>
</dbReference>
<dbReference type="PROSITE" id="PS00300">
    <property type="entry name" value="SRP54"/>
    <property type="match status" value="1"/>
</dbReference>
<dbReference type="SMART" id="SM00382">
    <property type="entry name" value="AAA"/>
    <property type="match status" value="1"/>
</dbReference>
<feature type="compositionally biased region" description="Low complexity" evidence="9">
    <location>
        <begin position="52"/>
        <end position="61"/>
    </location>
</feature>
<dbReference type="NCBIfam" id="TIGR00064">
    <property type="entry name" value="ftsY"/>
    <property type="match status" value="1"/>
</dbReference>
<feature type="binding site" evidence="8">
    <location>
        <begin position="271"/>
        <end position="275"/>
    </location>
    <ligand>
        <name>GTP</name>
        <dbReference type="ChEBI" id="CHEBI:37565"/>
    </ligand>
</feature>
<keyword evidence="3 8" id="KW-0547">Nucleotide-binding</keyword>
<keyword evidence="4 8" id="KW-0378">Hydrolase</keyword>
<dbReference type="GO" id="GO:0005886">
    <property type="term" value="C:plasma membrane"/>
    <property type="evidence" value="ECO:0007669"/>
    <property type="project" value="UniProtKB-SubCell"/>
</dbReference>
<dbReference type="Gene3D" id="3.40.50.300">
    <property type="entry name" value="P-loop containing nucleotide triphosphate hydrolases"/>
    <property type="match status" value="1"/>
</dbReference>
<gene>
    <name evidence="8 11" type="primary">ftsY</name>
    <name evidence="11" type="ORF">D1869_07715</name>
</gene>
<dbReference type="Pfam" id="PF02881">
    <property type="entry name" value="SRP54_N"/>
    <property type="match status" value="1"/>
</dbReference>
<proteinExistence type="inferred from homology"/>
<dbReference type="Gene3D" id="1.20.120.140">
    <property type="entry name" value="Signal recognition particle SRP54, nucleotide-binding domain"/>
    <property type="match status" value="1"/>
</dbReference>
<keyword evidence="7 8" id="KW-0675">Receptor</keyword>